<evidence type="ECO:0000313" key="1">
    <source>
        <dbReference type="EMBL" id="CAB4687328.1"/>
    </source>
</evidence>
<proteinExistence type="predicted"/>
<dbReference type="EMBL" id="CAEZXA010000190">
    <property type="protein sequence ID" value="CAB4687328.1"/>
    <property type="molecule type" value="Genomic_DNA"/>
</dbReference>
<reference evidence="1" key="1">
    <citation type="submission" date="2020-05" db="EMBL/GenBank/DDBJ databases">
        <authorList>
            <person name="Chiriac C."/>
            <person name="Salcher M."/>
            <person name="Ghai R."/>
            <person name="Kavagutti S V."/>
        </authorList>
    </citation>
    <scope>NUCLEOTIDE SEQUENCE</scope>
</reference>
<sequence>MLTTPAGVTLKIFPFNELVTYRLLLESIVIPVSPLIPAEAGTNCELVAPIEVRLRIVFCDDPL</sequence>
<protein>
    <submittedName>
        <fullName evidence="1">Unannotated protein</fullName>
    </submittedName>
</protein>
<accession>A0A6J6NR89</accession>
<organism evidence="1">
    <name type="scientific">freshwater metagenome</name>
    <dbReference type="NCBI Taxonomy" id="449393"/>
    <lineage>
        <taxon>unclassified sequences</taxon>
        <taxon>metagenomes</taxon>
        <taxon>ecological metagenomes</taxon>
    </lineage>
</organism>
<name>A0A6J6NR89_9ZZZZ</name>
<gene>
    <name evidence="1" type="ORF">UFOPK2334_01528</name>
</gene>
<dbReference type="AlphaFoldDB" id="A0A6J6NR89"/>